<dbReference type="GO" id="GO:0071949">
    <property type="term" value="F:FAD binding"/>
    <property type="evidence" value="ECO:0007669"/>
    <property type="project" value="InterPro"/>
</dbReference>
<dbReference type="AlphaFoldDB" id="A0A3P7ZGA3"/>
<dbReference type="EMBL" id="UZAH01026190">
    <property type="protein sequence ID" value="VDO76903.1"/>
    <property type="molecule type" value="Genomic_DNA"/>
</dbReference>
<dbReference type="OrthoDB" id="538336at2759"/>
<evidence type="ECO:0000256" key="2">
    <source>
        <dbReference type="SAM" id="Phobius"/>
    </source>
</evidence>
<dbReference type="GO" id="GO:0005504">
    <property type="term" value="F:fatty acid binding"/>
    <property type="evidence" value="ECO:0007669"/>
    <property type="project" value="TreeGrafter"/>
</dbReference>
<proteinExistence type="predicted"/>
<dbReference type="GO" id="GO:0033540">
    <property type="term" value="P:fatty acid beta-oxidation using acyl-CoA oxidase"/>
    <property type="evidence" value="ECO:0007669"/>
    <property type="project" value="TreeGrafter"/>
</dbReference>
<reference evidence="3" key="1">
    <citation type="submission" date="2018-11" db="EMBL/GenBank/DDBJ databases">
        <authorList>
            <consortium name="Pathogen Informatics"/>
        </authorList>
    </citation>
    <scope>NUCLEOTIDE SEQUENCE [LARGE SCALE GENOMIC DNA]</scope>
</reference>
<name>A0A3P7ZGA3_HELPZ</name>
<gene>
    <name evidence="3" type="ORF">HPBE_LOCUS8569</name>
</gene>
<accession>A0A3P7ZGA3</accession>
<feature type="transmembrane region" description="Helical" evidence="2">
    <location>
        <begin position="223"/>
        <end position="241"/>
    </location>
</feature>
<dbReference type="PANTHER" id="PTHR10909">
    <property type="entry name" value="ELECTRON TRANSPORT OXIDOREDUCTASE"/>
    <property type="match status" value="1"/>
</dbReference>
<organism evidence="3">
    <name type="scientific">Heligmosomoides polygyrus</name>
    <name type="common">Parasitic roundworm</name>
    <dbReference type="NCBI Taxonomy" id="6339"/>
    <lineage>
        <taxon>Eukaryota</taxon>
        <taxon>Metazoa</taxon>
        <taxon>Ecdysozoa</taxon>
        <taxon>Nematoda</taxon>
        <taxon>Chromadorea</taxon>
        <taxon>Rhabditida</taxon>
        <taxon>Rhabditina</taxon>
        <taxon>Rhabditomorpha</taxon>
        <taxon>Strongyloidea</taxon>
        <taxon>Heligmosomidae</taxon>
        <taxon>Heligmosomoides</taxon>
    </lineage>
</organism>
<dbReference type="GO" id="GO:0016402">
    <property type="term" value="F:pristanoyl-CoA oxidase activity"/>
    <property type="evidence" value="ECO:0007669"/>
    <property type="project" value="TreeGrafter"/>
</dbReference>
<evidence type="ECO:0000256" key="1">
    <source>
        <dbReference type="ARBA" id="ARBA00005189"/>
    </source>
</evidence>
<protein>
    <submittedName>
        <fullName evidence="3">Uncharacterized protein</fullName>
    </submittedName>
</protein>
<feature type="transmembrane region" description="Helical" evidence="2">
    <location>
        <begin position="248"/>
        <end position="266"/>
    </location>
</feature>
<keyword evidence="2" id="KW-1133">Transmembrane helix</keyword>
<dbReference type="PANTHER" id="PTHR10909:SF390">
    <property type="entry name" value="PEROXISOMAL ACYL-COENZYME A OXIDASE 3"/>
    <property type="match status" value="1"/>
</dbReference>
<comment type="pathway">
    <text evidence="1">Lipid metabolism.</text>
</comment>
<evidence type="ECO:0000313" key="3">
    <source>
        <dbReference type="EMBL" id="VDO76903.1"/>
    </source>
</evidence>
<dbReference type="GO" id="GO:0055088">
    <property type="term" value="P:lipid homeostasis"/>
    <property type="evidence" value="ECO:0007669"/>
    <property type="project" value="TreeGrafter"/>
</dbReference>
<keyword evidence="2" id="KW-0472">Membrane</keyword>
<dbReference type="GO" id="GO:0005777">
    <property type="term" value="C:peroxisome"/>
    <property type="evidence" value="ECO:0007669"/>
    <property type="project" value="InterPro"/>
</dbReference>
<dbReference type="InterPro" id="IPR012258">
    <property type="entry name" value="Acyl-CoA_oxidase"/>
</dbReference>
<sequence length="331" mass="37172">MNDLRDSFDPSQTFEGENNMILQQTSNILISKLGSPKKATPMKTFDFLYETPKVFNGFTEDVVHDVMDAYKWLVGYYLKQTAADYDIELAKNKGCVFSARNNVQVHRAQSLSIAYAELTIIDWSQQFISGVEQLPIRNIQYTPGGPSESLNMGLSMSPVADHARQLIVDVGAIFAYHRPHVDAHEQFFVRFHVSAAEVPLPPNGSVERMLNFLQFLLTLHQQSLITLSLSEFIVSVLPLVARPRRTQSFLVVILAITIFAPFYSAFSSEFAVSCECRHDFPLALSILHQHSDDVIVAGCAVCNPRHNGRVYDFHSLHPVSCFVMVSSDLIL</sequence>
<keyword evidence="2" id="KW-0812">Transmembrane</keyword>